<evidence type="ECO:0000313" key="8">
    <source>
        <dbReference type="Proteomes" id="UP001418222"/>
    </source>
</evidence>
<dbReference type="InterPro" id="IPR027521">
    <property type="entry name" value="Usb1"/>
</dbReference>
<proteinExistence type="inferred from homology"/>
<keyword evidence="2 5" id="KW-0378">Hydrolase</keyword>
<dbReference type="GO" id="GO:0005634">
    <property type="term" value="C:nucleus"/>
    <property type="evidence" value="ECO:0007669"/>
    <property type="project" value="UniProtKB-SubCell"/>
</dbReference>
<sequence length="285" mass="32659">MEALRVSYSSDLSSDSDDSPRASENTNCAQRPMSNPMEPINLPPPPSDLLQPQNSLDFTTFKGNRIRSFPHVQGNYALHIFIPVRIPFINRKQIASAIKTMSSLVPDLYVVDVDIGLNDLCKDNEQFEQLILEREFHISLGRPVPINVHQIDSIVTMLRQRLQFQRRYWMEFNKWDVFVNDELTRSFLSLEVTGNGLLEITRQISIVDDIYRLHGLPKFYKNPRPHISVVWALGDVSNLLKPGAEELNKFRNNAGPSGRHIFTCNFSGIECRIGKKLYTILKFAD</sequence>
<evidence type="ECO:0000256" key="5">
    <source>
        <dbReference type="HAMAP-Rule" id="MF_03040"/>
    </source>
</evidence>
<dbReference type="GO" id="GO:0034477">
    <property type="term" value="P:U6 snRNA 3'-end processing"/>
    <property type="evidence" value="ECO:0007669"/>
    <property type="project" value="UniProtKB-UniRule"/>
</dbReference>
<feature type="active site" description="Proton donor/acceptor" evidence="5">
    <location>
        <position position="226"/>
    </location>
</feature>
<dbReference type="Pfam" id="PF09749">
    <property type="entry name" value="HVSL"/>
    <property type="match status" value="1"/>
</dbReference>
<dbReference type="FunFam" id="3.90.1140.10:FF:000008">
    <property type="entry name" value="U6 snRNA phosphodiesterase"/>
    <property type="match status" value="1"/>
</dbReference>
<keyword evidence="3" id="KW-0456">Lyase</keyword>
<name>A0AAP0GFL6_9ASPA</name>
<evidence type="ECO:0000313" key="7">
    <source>
        <dbReference type="EMBL" id="KAK8957194.1"/>
    </source>
</evidence>
<dbReference type="GO" id="GO:0016829">
    <property type="term" value="F:lyase activity"/>
    <property type="evidence" value="ECO:0007669"/>
    <property type="project" value="UniProtKB-KW"/>
</dbReference>
<dbReference type="HAMAP" id="MF_03040">
    <property type="entry name" value="USB1"/>
    <property type="match status" value="1"/>
</dbReference>
<evidence type="ECO:0000256" key="4">
    <source>
        <dbReference type="ARBA" id="ARBA00023242"/>
    </source>
</evidence>
<dbReference type="Gene3D" id="3.90.1140.10">
    <property type="entry name" value="Cyclic phosphodiesterase"/>
    <property type="match status" value="1"/>
</dbReference>
<reference evidence="7 8" key="1">
    <citation type="journal article" date="2022" name="Nat. Plants">
        <title>Genomes of leafy and leafless Platanthera orchids illuminate the evolution of mycoheterotrophy.</title>
        <authorList>
            <person name="Li M.H."/>
            <person name="Liu K.W."/>
            <person name="Li Z."/>
            <person name="Lu H.C."/>
            <person name="Ye Q.L."/>
            <person name="Zhang D."/>
            <person name="Wang J.Y."/>
            <person name="Li Y.F."/>
            <person name="Zhong Z.M."/>
            <person name="Liu X."/>
            <person name="Yu X."/>
            <person name="Liu D.K."/>
            <person name="Tu X.D."/>
            <person name="Liu B."/>
            <person name="Hao Y."/>
            <person name="Liao X.Y."/>
            <person name="Jiang Y.T."/>
            <person name="Sun W.H."/>
            <person name="Chen J."/>
            <person name="Chen Y.Q."/>
            <person name="Ai Y."/>
            <person name="Zhai J.W."/>
            <person name="Wu S.S."/>
            <person name="Zhou Z."/>
            <person name="Hsiao Y.Y."/>
            <person name="Wu W.L."/>
            <person name="Chen Y.Y."/>
            <person name="Lin Y.F."/>
            <person name="Hsu J.L."/>
            <person name="Li C.Y."/>
            <person name="Wang Z.W."/>
            <person name="Zhao X."/>
            <person name="Zhong W.Y."/>
            <person name="Ma X.K."/>
            <person name="Ma L."/>
            <person name="Huang J."/>
            <person name="Chen G.Z."/>
            <person name="Huang M.Z."/>
            <person name="Huang L."/>
            <person name="Peng D.H."/>
            <person name="Luo Y.B."/>
            <person name="Zou S.Q."/>
            <person name="Chen S.P."/>
            <person name="Lan S."/>
            <person name="Tsai W.C."/>
            <person name="Van de Peer Y."/>
            <person name="Liu Z.J."/>
        </authorList>
    </citation>
    <scope>NUCLEOTIDE SEQUENCE [LARGE SCALE GENOMIC DNA]</scope>
    <source>
        <strain evidence="7">Lor287</strain>
    </source>
</reference>
<comment type="subcellular location">
    <subcellularLocation>
        <location evidence="5">Nucleus</location>
    </subcellularLocation>
</comment>
<dbReference type="AlphaFoldDB" id="A0AAP0GFL6"/>
<keyword evidence="1 5" id="KW-0540">Nuclease</keyword>
<dbReference type="EC" id="3.1.4.-" evidence="5"/>
<keyword evidence="8" id="KW-1185">Reference proteome</keyword>
<evidence type="ECO:0000256" key="2">
    <source>
        <dbReference type="ARBA" id="ARBA00022801"/>
    </source>
</evidence>
<feature type="active site" description="Proton donor/acceptor" evidence="5">
    <location>
        <position position="137"/>
    </location>
</feature>
<dbReference type="PANTHER" id="PTHR13522:SF3">
    <property type="entry name" value="U6 SNRNA PHOSPHODIESTERASE 1"/>
    <property type="match status" value="1"/>
</dbReference>
<gene>
    <name evidence="7" type="ORF">KSP39_PZI001181</name>
</gene>
<comment type="function">
    <text evidence="5">Phosphodiesterase responsible for the U6 snRNA 3' end processing. Acts as an exoribonuclease (RNase) responsible for trimming the poly(U) tract of the last nucleotides in the pre-U6 snRNA molecule, leading to the formation of mature U6 snRNA.</text>
</comment>
<dbReference type="GO" id="GO:1990838">
    <property type="term" value="F:poly(U)-specific exoribonuclease activity, producing 3' uridine cyclic phosphate ends"/>
    <property type="evidence" value="ECO:0007669"/>
    <property type="project" value="UniProtKB-UniRule"/>
</dbReference>
<comment type="similarity">
    <text evidence="5">Belongs to the 2H phosphoesterase superfamily. USB1 family.</text>
</comment>
<evidence type="ECO:0000256" key="6">
    <source>
        <dbReference type="SAM" id="MobiDB-lite"/>
    </source>
</evidence>
<accession>A0AAP0GFL6</accession>
<dbReference type="PANTHER" id="PTHR13522">
    <property type="entry name" value="U6 SNRNA PHOSPHODIESTERASE 1"/>
    <property type="match status" value="1"/>
</dbReference>
<comment type="caution">
    <text evidence="7">The sequence shown here is derived from an EMBL/GenBank/DDBJ whole genome shotgun (WGS) entry which is preliminary data.</text>
</comment>
<evidence type="ECO:0000256" key="3">
    <source>
        <dbReference type="ARBA" id="ARBA00023239"/>
    </source>
</evidence>
<keyword evidence="4 5" id="KW-0539">Nucleus</keyword>
<organism evidence="7 8">
    <name type="scientific">Platanthera zijinensis</name>
    <dbReference type="NCBI Taxonomy" id="2320716"/>
    <lineage>
        <taxon>Eukaryota</taxon>
        <taxon>Viridiplantae</taxon>
        <taxon>Streptophyta</taxon>
        <taxon>Embryophyta</taxon>
        <taxon>Tracheophyta</taxon>
        <taxon>Spermatophyta</taxon>
        <taxon>Magnoliopsida</taxon>
        <taxon>Liliopsida</taxon>
        <taxon>Asparagales</taxon>
        <taxon>Orchidaceae</taxon>
        <taxon>Orchidoideae</taxon>
        <taxon>Orchideae</taxon>
        <taxon>Orchidinae</taxon>
        <taxon>Platanthera</taxon>
    </lineage>
</organism>
<protein>
    <recommendedName>
        <fullName evidence="5">U6 snRNA phosphodiesterase</fullName>
        <ecNumber evidence="5">3.1.4.-</ecNumber>
    </recommendedName>
</protein>
<feature type="compositionally biased region" description="Polar residues" evidence="6">
    <location>
        <begin position="22"/>
        <end position="33"/>
    </location>
</feature>
<dbReference type="Proteomes" id="UP001418222">
    <property type="component" value="Unassembled WGS sequence"/>
</dbReference>
<evidence type="ECO:0000256" key="1">
    <source>
        <dbReference type="ARBA" id="ARBA00022722"/>
    </source>
</evidence>
<feature type="region of interest" description="Disordered" evidence="6">
    <location>
        <begin position="1"/>
        <end position="47"/>
    </location>
</feature>
<dbReference type="EMBL" id="JBBWWQ010000001">
    <property type="protein sequence ID" value="KAK8957194.1"/>
    <property type="molecule type" value="Genomic_DNA"/>
</dbReference>